<sequence length="418" mass="43940">MSRNLKFSTMALLAAVASPAFGQTTIGSDTFDGGAGEIYTSRVFTPDNSANNGNFGGSIFDNFGIIDPTGGGVPFDFLDDSTTFIADRFGIFQSGDRDRFVGMQDTVNGSNPGGTVQIDWTFDISGYENIQVSVDMAAVGDFEGDDTFDFFAQIDGGSLQNPITATAQSGTFYDVTVENGSTYESYATPFFDDVEWDDLIANGPGVSTTGDTVDFHPLDNGLDGDTTAMDGFIPEELLSSTTNEERAYNVTNSFGNFDQIEFEAFKDPVVVTTASGTTQLDNTLQTITADISGTGDTLTLSFFASSNSSPEVFAFDDLLITGDLIDTGTILAGDYNGNGVVDAADYTVWQDSFGDTVVAGTGADGNENGVIDAADYTVWQDNFGNTASGSGATVIPEPSAGLILAGLGALAARRRRKA</sequence>
<dbReference type="PROSITE" id="PS00018">
    <property type="entry name" value="EF_HAND_1"/>
    <property type="match status" value="2"/>
</dbReference>
<evidence type="ECO:0000256" key="1">
    <source>
        <dbReference type="SAM" id="SignalP"/>
    </source>
</evidence>
<reference evidence="3 4" key="1">
    <citation type="submission" date="2020-08" db="EMBL/GenBank/DDBJ databases">
        <title>Genomic Encyclopedia of Type Strains, Phase IV (KMG-IV): sequencing the most valuable type-strain genomes for metagenomic binning, comparative biology and taxonomic classification.</title>
        <authorList>
            <person name="Goeker M."/>
        </authorList>
    </citation>
    <scope>NUCLEOTIDE SEQUENCE [LARGE SCALE GENOMIC DNA]</scope>
    <source>
        <strain evidence="3 4">DSM 103725</strain>
    </source>
</reference>
<accession>A0A7X0H5J9</accession>
<dbReference type="Gene3D" id="1.10.1330.10">
    <property type="entry name" value="Dockerin domain"/>
    <property type="match status" value="1"/>
</dbReference>
<dbReference type="GO" id="GO:0000272">
    <property type="term" value="P:polysaccharide catabolic process"/>
    <property type="evidence" value="ECO:0007669"/>
    <property type="project" value="InterPro"/>
</dbReference>
<dbReference type="RefSeq" id="WP_184677253.1">
    <property type="nucleotide sequence ID" value="NZ_JACHGY010000001.1"/>
</dbReference>
<proteinExistence type="predicted"/>
<feature type="chain" id="PRO_5030970170" evidence="1">
    <location>
        <begin position="23"/>
        <end position="418"/>
    </location>
</feature>
<dbReference type="SUPFAM" id="SSF63446">
    <property type="entry name" value="Type I dockerin domain"/>
    <property type="match status" value="1"/>
</dbReference>
<organism evidence="3 4">
    <name type="scientific">Algisphaera agarilytica</name>
    <dbReference type="NCBI Taxonomy" id="1385975"/>
    <lineage>
        <taxon>Bacteria</taxon>
        <taxon>Pseudomonadati</taxon>
        <taxon>Planctomycetota</taxon>
        <taxon>Phycisphaerae</taxon>
        <taxon>Phycisphaerales</taxon>
        <taxon>Phycisphaeraceae</taxon>
        <taxon>Algisphaera</taxon>
    </lineage>
</organism>
<dbReference type="EMBL" id="JACHGY010000001">
    <property type="protein sequence ID" value="MBB6429686.1"/>
    <property type="molecule type" value="Genomic_DNA"/>
</dbReference>
<dbReference type="InterPro" id="IPR036439">
    <property type="entry name" value="Dockerin_dom_sf"/>
</dbReference>
<keyword evidence="1" id="KW-0732">Signal</keyword>
<comment type="caution">
    <text evidence="3">The sequence shown here is derived from an EMBL/GenBank/DDBJ whole genome shotgun (WGS) entry which is preliminary data.</text>
</comment>
<name>A0A7X0H5J9_9BACT</name>
<evidence type="ECO:0000259" key="2">
    <source>
        <dbReference type="Pfam" id="PF07589"/>
    </source>
</evidence>
<evidence type="ECO:0000313" key="3">
    <source>
        <dbReference type="EMBL" id="MBB6429686.1"/>
    </source>
</evidence>
<dbReference type="InterPro" id="IPR018247">
    <property type="entry name" value="EF_Hand_1_Ca_BS"/>
</dbReference>
<keyword evidence="4" id="KW-1185">Reference proteome</keyword>
<gene>
    <name evidence="3" type="ORF">HNQ40_001492</name>
</gene>
<feature type="domain" description="Ice-binding protein C-terminal" evidence="2">
    <location>
        <begin position="395"/>
        <end position="416"/>
    </location>
</feature>
<dbReference type="Proteomes" id="UP000541810">
    <property type="component" value="Unassembled WGS sequence"/>
</dbReference>
<dbReference type="AlphaFoldDB" id="A0A7X0H5J9"/>
<evidence type="ECO:0000313" key="4">
    <source>
        <dbReference type="Proteomes" id="UP000541810"/>
    </source>
</evidence>
<protein>
    <submittedName>
        <fullName evidence="3">MYXO-CTERM domain-containing protein</fullName>
    </submittedName>
</protein>
<dbReference type="Pfam" id="PF07589">
    <property type="entry name" value="PEP-CTERM"/>
    <property type="match status" value="1"/>
</dbReference>
<dbReference type="InterPro" id="IPR013424">
    <property type="entry name" value="Ice-binding_C"/>
</dbReference>
<feature type="signal peptide" evidence="1">
    <location>
        <begin position="1"/>
        <end position="22"/>
    </location>
</feature>